<feature type="transmembrane region" description="Helical" evidence="1">
    <location>
        <begin position="425"/>
        <end position="446"/>
    </location>
</feature>
<dbReference type="InterPro" id="IPR036259">
    <property type="entry name" value="MFS_trans_sf"/>
</dbReference>
<keyword evidence="1" id="KW-0812">Transmembrane</keyword>
<dbReference type="GO" id="GO:0005886">
    <property type="term" value="C:plasma membrane"/>
    <property type="evidence" value="ECO:0007669"/>
    <property type="project" value="TreeGrafter"/>
</dbReference>
<feature type="transmembrane region" description="Helical" evidence="1">
    <location>
        <begin position="153"/>
        <end position="175"/>
    </location>
</feature>
<dbReference type="SUPFAM" id="SSF103473">
    <property type="entry name" value="MFS general substrate transporter"/>
    <property type="match status" value="1"/>
</dbReference>
<evidence type="ECO:0000256" key="1">
    <source>
        <dbReference type="SAM" id="Phobius"/>
    </source>
</evidence>
<feature type="transmembrane region" description="Helical" evidence="1">
    <location>
        <begin position="187"/>
        <end position="209"/>
    </location>
</feature>
<dbReference type="Gene3D" id="1.20.1250.20">
    <property type="entry name" value="MFS general substrate transporter like domains"/>
    <property type="match status" value="1"/>
</dbReference>
<dbReference type="GO" id="GO:0015293">
    <property type="term" value="F:symporter activity"/>
    <property type="evidence" value="ECO:0007669"/>
    <property type="project" value="InterPro"/>
</dbReference>
<feature type="transmembrane region" description="Helical" evidence="1">
    <location>
        <begin position="246"/>
        <end position="273"/>
    </location>
</feature>
<dbReference type="AlphaFoldDB" id="A0A212JK56"/>
<feature type="transmembrane region" description="Helical" evidence="1">
    <location>
        <begin position="279"/>
        <end position="305"/>
    </location>
</feature>
<dbReference type="Pfam" id="PF13347">
    <property type="entry name" value="MFS_2"/>
    <property type="match status" value="1"/>
</dbReference>
<reference evidence="2" key="1">
    <citation type="submission" date="2016-04" db="EMBL/GenBank/DDBJ databases">
        <authorList>
            <person name="Evans L.H."/>
            <person name="Alamgir A."/>
            <person name="Owens N."/>
            <person name="Weber N.D."/>
            <person name="Virtaneva K."/>
            <person name="Barbian K."/>
            <person name="Babar A."/>
            <person name="Rosenke K."/>
        </authorList>
    </citation>
    <scope>NUCLEOTIDE SEQUENCE</scope>
    <source>
        <strain evidence="2">86</strain>
    </source>
</reference>
<accession>A0A212JK56</accession>
<dbReference type="GO" id="GO:0008643">
    <property type="term" value="P:carbohydrate transport"/>
    <property type="evidence" value="ECO:0007669"/>
    <property type="project" value="InterPro"/>
</dbReference>
<feature type="transmembrane region" description="Helical" evidence="1">
    <location>
        <begin position="87"/>
        <end position="107"/>
    </location>
</feature>
<organism evidence="2">
    <name type="scientific">uncultured Eubacteriales bacterium</name>
    <dbReference type="NCBI Taxonomy" id="172733"/>
    <lineage>
        <taxon>Bacteria</taxon>
        <taxon>Bacillati</taxon>
        <taxon>Bacillota</taxon>
        <taxon>Clostridia</taxon>
        <taxon>Eubacteriales</taxon>
        <taxon>environmental samples</taxon>
    </lineage>
</organism>
<dbReference type="EMBL" id="FLUN01000001">
    <property type="protein sequence ID" value="SBV99768.1"/>
    <property type="molecule type" value="Genomic_DNA"/>
</dbReference>
<feature type="transmembrane region" description="Helical" evidence="1">
    <location>
        <begin position="45"/>
        <end position="75"/>
    </location>
</feature>
<sequence>MENTTAIKRLKNPNYMCVVYGVGKLLFAMMTCCELYYFSAFLTDSALLATALVASILSITSVVDFVLSFFIGVFLETIRLPWGKYRSWLLVAPPIVTVLYMLMFTRVSDNETVAAAVIIVAFILSHLIWSIGEASINSMSLVMTDDLDERARLSVWLGRGSMGNTLIFGLVATPIMSFINGLTDGKLGFAGLALVMGLLYLVGYWWLFFATRGCEETSKDRIAAKQPKQKSNLGPAIKSAFTNRHLLVTMFCIAATYCYMIGQSGSMFYYFTYSFGGTWITYMGIFVTLISCGRLVGSIFVPALLKLCKGNKQMVYIIGFFGVALFDLLPYLLNPAPTVAMVLILIGTLFGACPLAMWLGLYQDCAVYSEYKSGKDVKGFIMSLSVMPVKLGITVKSFIISAFLLGIGYSATAADTAAYPDSFRALFLLVPTVICVAAGVLHLLIYRLPETKVAEMQAAIDQRRANA</sequence>
<keyword evidence="1" id="KW-1133">Transmembrane helix</keyword>
<protein>
    <submittedName>
        <fullName evidence="2">Putative Na+/melibiose symporter-like transporter</fullName>
    </submittedName>
</protein>
<feature type="transmembrane region" description="Helical" evidence="1">
    <location>
        <begin position="314"/>
        <end position="333"/>
    </location>
</feature>
<feature type="transmembrane region" description="Helical" evidence="1">
    <location>
        <begin position="113"/>
        <end position="132"/>
    </location>
</feature>
<feature type="transmembrane region" description="Helical" evidence="1">
    <location>
        <begin position="339"/>
        <end position="359"/>
    </location>
</feature>
<evidence type="ECO:0000313" key="2">
    <source>
        <dbReference type="EMBL" id="SBV99768.1"/>
    </source>
</evidence>
<gene>
    <name evidence="2" type="ORF">KL86CLO1_11254</name>
</gene>
<proteinExistence type="predicted"/>
<dbReference type="InterPro" id="IPR039672">
    <property type="entry name" value="MFS_2"/>
</dbReference>
<feature type="transmembrane region" description="Helical" evidence="1">
    <location>
        <begin position="17"/>
        <end position="39"/>
    </location>
</feature>
<dbReference type="PANTHER" id="PTHR11328">
    <property type="entry name" value="MAJOR FACILITATOR SUPERFAMILY DOMAIN-CONTAINING PROTEIN"/>
    <property type="match status" value="1"/>
</dbReference>
<name>A0A212JK56_9FIRM</name>
<feature type="transmembrane region" description="Helical" evidence="1">
    <location>
        <begin position="380"/>
        <end position="405"/>
    </location>
</feature>
<dbReference type="PANTHER" id="PTHR11328:SF24">
    <property type="entry name" value="MAJOR FACILITATOR SUPERFAMILY (MFS) PROFILE DOMAIN-CONTAINING PROTEIN"/>
    <property type="match status" value="1"/>
</dbReference>
<keyword evidence="1" id="KW-0472">Membrane</keyword>